<feature type="domain" description="ABC transmembrane type-1" evidence="8">
    <location>
        <begin position="98"/>
        <end position="287"/>
    </location>
</feature>
<sequence length="300" mass="32154">MTTDSKKVDIQKENVAENAKKRSQWLEVWRRLRQNKSAMVGLGIIIVLILSALLADIVAPFGIDDQNLMNALQTPNSNHWFGTDNFGRDIFSRVVHGSRISLQVGFIAVGIAMITGGILGAIAGYYGGKLDNFIMRMMDILLAIPSILLAISIVAALGPGLSNVMIAVGISSIPSYSRIVRASVLTLKDQEFVEAARAVGANDVRIIGRHIIPNSMAPIIVQATLGVAGAILSAAGLSFIGLGIQPPTPEWGAMLSSGRQFIRDYPHMTAFPGLAIMITIFGLNLLGDGLRDALDPRLKN</sequence>
<feature type="transmembrane region" description="Helical" evidence="7">
    <location>
        <begin position="104"/>
        <end position="128"/>
    </location>
</feature>
<feature type="transmembrane region" description="Helical" evidence="7">
    <location>
        <begin position="40"/>
        <end position="63"/>
    </location>
</feature>
<evidence type="ECO:0000313" key="9">
    <source>
        <dbReference type="EMBL" id="MBP2026331.1"/>
    </source>
</evidence>
<dbReference type="InterPro" id="IPR025966">
    <property type="entry name" value="OppC_N"/>
</dbReference>
<keyword evidence="5 7" id="KW-1133">Transmembrane helix</keyword>
<comment type="caution">
    <text evidence="9">The sequence shown here is derived from an EMBL/GenBank/DDBJ whole genome shotgun (WGS) entry which is preliminary data.</text>
</comment>
<dbReference type="Pfam" id="PF00528">
    <property type="entry name" value="BPD_transp_1"/>
    <property type="match status" value="1"/>
</dbReference>
<evidence type="ECO:0000256" key="6">
    <source>
        <dbReference type="ARBA" id="ARBA00023136"/>
    </source>
</evidence>
<reference evidence="9 10" key="1">
    <citation type="submission" date="2021-03" db="EMBL/GenBank/DDBJ databases">
        <title>Genomic Encyclopedia of Type Strains, Phase IV (KMG-IV): sequencing the most valuable type-strain genomes for metagenomic binning, comparative biology and taxonomic classification.</title>
        <authorList>
            <person name="Goeker M."/>
        </authorList>
    </citation>
    <scope>NUCLEOTIDE SEQUENCE [LARGE SCALE GENOMIC DNA]</scope>
    <source>
        <strain evidence="9 10">DSM 27512</strain>
    </source>
</reference>
<comment type="subcellular location">
    <subcellularLocation>
        <location evidence="1 7">Cell membrane</location>
        <topology evidence="1 7">Multi-pass membrane protein</topology>
    </subcellularLocation>
</comment>
<feature type="transmembrane region" description="Helical" evidence="7">
    <location>
        <begin position="265"/>
        <end position="286"/>
    </location>
</feature>
<dbReference type="Gene3D" id="1.10.3720.10">
    <property type="entry name" value="MetI-like"/>
    <property type="match status" value="1"/>
</dbReference>
<dbReference type="EMBL" id="JAGGLI010000001">
    <property type="protein sequence ID" value="MBP2026331.1"/>
    <property type="molecule type" value="Genomic_DNA"/>
</dbReference>
<name>A0ABS4KGD7_9FIRM</name>
<organism evidence="9 10">
    <name type="scientific">Acetoanaerobium pronyense</name>
    <dbReference type="NCBI Taxonomy" id="1482736"/>
    <lineage>
        <taxon>Bacteria</taxon>
        <taxon>Bacillati</taxon>
        <taxon>Bacillota</taxon>
        <taxon>Clostridia</taxon>
        <taxon>Peptostreptococcales</taxon>
        <taxon>Filifactoraceae</taxon>
        <taxon>Acetoanaerobium</taxon>
    </lineage>
</organism>
<accession>A0ABS4KGD7</accession>
<keyword evidence="2 7" id="KW-0813">Transport</keyword>
<dbReference type="Proteomes" id="UP001314903">
    <property type="component" value="Unassembled WGS sequence"/>
</dbReference>
<gene>
    <name evidence="9" type="ORF">J2Z35_000120</name>
</gene>
<evidence type="ECO:0000313" key="10">
    <source>
        <dbReference type="Proteomes" id="UP001314903"/>
    </source>
</evidence>
<dbReference type="Pfam" id="PF12911">
    <property type="entry name" value="OppC_N"/>
    <property type="match status" value="1"/>
</dbReference>
<keyword evidence="10" id="KW-1185">Reference proteome</keyword>
<proteinExistence type="inferred from homology"/>
<feature type="transmembrane region" description="Helical" evidence="7">
    <location>
        <begin position="219"/>
        <end position="244"/>
    </location>
</feature>
<comment type="similarity">
    <text evidence="7">Belongs to the binding-protein-dependent transport system permease family.</text>
</comment>
<keyword evidence="4 7" id="KW-0812">Transmembrane</keyword>
<protein>
    <submittedName>
        <fullName evidence="9">Peptide/nickel transport system permease protein</fullName>
    </submittedName>
</protein>
<dbReference type="PANTHER" id="PTHR43386">
    <property type="entry name" value="OLIGOPEPTIDE TRANSPORT SYSTEM PERMEASE PROTEIN APPC"/>
    <property type="match status" value="1"/>
</dbReference>
<evidence type="ECO:0000259" key="8">
    <source>
        <dbReference type="PROSITE" id="PS50928"/>
    </source>
</evidence>
<dbReference type="InterPro" id="IPR000515">
    <property type="entry name" value="MetI-like"/>
</dbReference>
<feature type="transmembrane region" description="Helical" evidence="7">
    <location>
        <begin position="140"/>
        <end position="158"/>
    </location>
</feature>
<evidence type="ECO:0000256" key="3">
    <source>
        <dbReference type="ARBA" id="ARBA00022475"/>
    </source>
</evidence>
<dbReference type="InterPro" id="IPR050366">
    <property type="entry name" value="BP-dependent_transpt_permease"/>
</dbReference>
<keyword evidence="6 7" id="KW-0472">Membrane</keyword>
<evidence type="ECO:0000256" key="2">
    <source>
        <dbReference type="ARBA" id="ARBA00022448"/>
    </source>
</evidence>
<dbReference type="CDD" id="cd06261">
    <property type="entry name" value="TM_PBP2"/>
    <property type="match status" value="1"/>
</dbReference>
<dbReference type="PANTHER" id="PTHR43386:SF1">
    <property type="entry name" value="D,D-DIPEPTIDE TRANSPORT SYSTEM PERMEASE PROTEIN DDPC-RELATED"/>
    <property type="match status" value="1"/>
</dbReference>
<dbReference type="RefSeq" id="WP_209658271.1">
    <property type="nucleotide sequence ID" value="NZ_JAGGLI010000001.1"/>
</dbReference>
<evidence type="ECO:0000256" key="5">
    <source>
        <dbReference type="ARBA" id="ARBA00022989"/>
    </source>
</evidence>
<keyword evidence="3" id="KW-1003">Cell membrane</keyword>
<evidence type="ECO:0000256" key="7">
    <source>
        <dbReference type="RuleBase" id="RU363032"/>
    </source>
</evidence>
<dbReference type="SUPFAM" id="SSF161098">
    <property type="entry name" value="MetI-like"/>
    <property type="match status" value="1"/>
</dbReference>
<evidence type="ECO:0000256" key="4">
    <source>
        <dbReference type="ARBA" id="ARBA00022692"/>
    </source>
</evidence>
<evidence type="ECO:0000256" key="1">
    <source>
        <dbReference type="ARBA" id="ARBA00004651"/>
    </source>
</evidence>
<dbReference type="PROSITE" id="PS50928">
    <property type="entry name" value="ABC_TM1"/>
    <property type="match status" value="1"/>
</dbReference>
<dbReference type="InterPro" id="IPR035906">
    <property type="entry name" value="MetI-like_sf"/>
</dbReference>